<evidence type="ECO:0000256" key="2">
    <source>
        <dbReference type="SAM" id="MobiDB-lite"/>
    </source>
</evidence>
<feature type="compositionally biased region" description="Low complexity" evidence="2">
    <location>
        <begin position="259"/>
        <end position="276"/>
    </location>
</feature>
<feature type="compositionally biased region" description="Basic and acidic residues" evidence="2">
    <location>
        <begin position="698"/>
        <end position="714"/>
    </location>
</feature>
<feature type="region of interest" description="Disordered" evidence="2">
    <location>
        <begin position="629"/>
        <end position="662"/>
    </location>
</feature>
<feature type="region of interest" description="Disordered" evidence="2">
    <location>
        <begin position="483"/>
        <end position="552"/>
    </location>
</feature>
<feature type="coiled-coil region" evidence="1">
    <location>
        <begin position="448"/>
        <end position="475"/>
    </location>
</feature>
<feature type="compositionally biased region" description="Acidic residues" evidence="2">
    <location>
        <begin position="634"/>
        <end position="643"/>
    </location>
</feature>
<feature type="compositionally biased region" description="Low complexity" evidence="2">
    <location>
        <begin position="34"/>
        <end position="49"/>
    </location>
</feature>
<feature type="compositionally biased region" description="Polar residues" evidence="2">
    <location>
        <begin position="144"/>
        <end position="157"/>
    </location>
</feature>
<reference evidence="3" key="1">
    <citation type="journal article" date="2020" name="Stud. Mycol.">
        <title>101 Dothideomycetes genomes: a test case for predicting lifestyles and emergence of pathogens.</title>
        <authorList>
            <person name="Haridas S."/>
            <person name="Albert R."/>
            <person name="Binder M."/>
            <person name="Bloem J."/>
            <person name="Labutti K."/>
            <person name="Salamov A."/>
            <person name="Andreopoulos B."/>
            <person name="Baker S."/>
            <person name="Barry K."/>
            <person name="Bills G."/>
            <person name="Bluhm B."/>
            <person name="Cannon C."/>
            <person name="Castanera R."/>
            <person name="Culley D."/>
            <person name="Daum C."/>
            <person name="Ezra D."/>
            <person name="Gonzalez J."/>
            <person name="Henrissat B."/>
            <person name="Kuo A."/>
            <person name="Liang C."/>
            <person name="Lipzen A."/>
            <person name="Lutzoni F."/>
            <person name="Magnuson J."/>
            <person name="Mondo S."/>
            <person name="Nolan M."/>
            <person name="Ohm R."/>
            <person name="Pangilinan J."/>
            <person name="Park H.-J."/>
            <person name="Ramirez L."/>
            <person name="Alfaro M."/>
            <person name="Sun H."/>
            <person name="Tritt A."/>
            <person name="Yoshinaga Y."/>
            <person name="Zwiers L.-H."/>
            <person name="Turgeon B."/>
            <person name="Goodwin S."/>
            <person name="Spatafora J."/>
            <person name="Crous P."/>
            <person name="Grigoriev I."/>
        </authorList>
    </citation>
    <scope>NUCLEOTIDE SEQUENCE</scope>
    <source>
        <strain evidence="3">CBS 115976</strain>
    </source>
</reference>
<feature type="compositionally biased region" description="Polar residues" evidence="2">
    <location>
        <begin position="1"/>
        <end position="11"/>
    </location>
</feature>
<feature type="compositionally biased region" description="Polar residues" evidence="2">
    <location>
        <begin position="386"/>
        <end position="422"/>
    </location>
</feature>
<gene>
    <name evidence="3" type="ORF">BT63DRAFT_459662</name>
</gene>
<dbReference type="EMBL" id="MU004241">
    <property type="protein sequence ID" value="KAF2665040.1"/>
    <property type="molecule type" value="Genomic_DNA"/>
</dbReference>
<accession>A0A6A6TZB5</accession>
<feature type="region of interest" description="Disordered" evidence="2">
    <location>
        <begin position="1"/>
        <end position="422"/>
    </location>
</feature>
<feature type="compositionally biased region" description="Low complexity" evidence="2">
    <location>
        <begin position="339"/>
        <end position="353"/>
    </location>
</feature>
<dbReference type="Proteomes" id="UP000799302">
    <property type="component" value="Unassembled WGS sequence"/>
</dbReference>
<sequence length="741" mass="79958">MPFDKNSNNNKPLLPRIAGTKSPITPRLAAQHLRASPSPSVASVTSSRSDTNGIRSPIVKDDLNTPVKALLGGNITPRSSSRKSRIDSTSTHTTPTGTPVQTPTQDAASRSRASAHVGWTANKRPHSVVGDGNASARSPLVRATTFSSISKSGSNSPREGLASPTELNGSSFFHASDAKNLEPIPLPPLPKKVPSFFYANGQQEENEALRMSRAPSPPLSNVSARSSKSQFYHANGKPETNSVPPLPSIPGRVTSPELRPTASRTDSSSSVSFSNRPPSPQKSGFHLTYRKGVSQVLPKRTVTTVPILPPLEEPSSPKESTSILGQLNRSPRAHARAGSLSSIDTSSSSRKSSLTALDTQLRNALHARGSPTSAPAVARLPPPRTSHPTSIDLSQDVRPNTSNSNSNQASYSLPQSPTSQPNLQLTGFAEAAANARRERKVLDLEISNSSLLAINRQLEREVRRQKSELRRFRRLSRAGRLSSLGSMMPATGDEDEMLDSDVDESVKDKLSHSGDDLYDLDEDDDQDLSLSDESVESSLMSPLSLSQRDSTRLAKDEKRLQLDLDKHRQLLIDSQKMNQSLKRCMAWTEDMIAEGRRALAYKVRVSDIKLGGRVLQQEDMSNLSIHDETAAQSPEDEVDDDEPEQRKGLLGSWSPPDSTTPLAAIMNATDGLLGLAMSFDGTFSPADDIHETGSSSGAERDSGVHVDESHHLLDSKVPGLEANTHPPDIHQPNAASLPQVH</sequence>
<feature type="compositionally biased region" description="Acidic residues" evidence="2">
    <location>
        <begin position="516"/>
        <end position="527"/>
    </location>
</feature>
<feature type="compositionally biased region" description="Polar residues" evidence="2">
    <location>
        <begin position="219"/>
        <end position="243"/>
    </location>
</feature>
<feature type="compositionally biased region" description="Basic and acidic residues" evidence="2">
    <location>
        <begin position="504"/>
        <end position="515"/>
    </location>
</feature>
<organism evidence="3 4">
    <name type="scientific">Microthyrium microscopicum</name>
    <dbReference type="NCBI Taxonomy" id="703497"/>
    <lineage>
        <taxon>Eukaryota</taxon>
        <taxon>Fungi</taxon>
        <taxon>Dikarya</taxon>
        <taxon>Ascomycota</taxon>
        <taxon>Pezizomycotina</taxon>
        <taxon>Dothideomycetes</taxon>
        <taxon>Dothideomycetes incertae sedis</taxon>
        <taxon>Microthyriales</taxon>
        <taxon>Microthyriaceae</taxon>
        <taxon>Microthyrium</taxon>
    </lineage>
</organism>
<dbReference type="OrthoDB" id="2555519at2759"/>
<keyword evidence="4" id="KW-1185">Reference proteome</keyword>
<name>A0A6A6TZB5_9PEZI</name>
<dbReference type="PANTHER" id="PTHR38701:SF1">
    <property type="entry name" value="UP-REGULATED DURING SEPTATION PROTEIN 1 DOMAIN-CONTAINING PROTEIN"/>
    <property type="match status" value="1"/>
</dbReference>
<feature type="compositionally biased region" description="Low complexity" evidence="2">
    <location>
        <begin position="528"/>
        <end position="539"/>
    </location>
</feature>
<evidence type="ECO:0000313" key="3">
    <source>
        <dbReference type="EMBL" id="KAF2665040.1"/>
    </source>
</evidence>
<dbReference type="AlphaFoldDB" id="A0A6A6TZB5"/>
<evidence type="ECO:0000313" key="4">
    <source>
        <dbReference type="Proteomes" id="UP000799302"/>
    </source>
</evidence>
<proteinExistence type="predicted"/>
<feature type="compositionally biased region" description="Low complexity" evidence="2">
    <location>
        <begin position="87"/>
        <end position="104"/>
    </location>
</feature>
<feature type="region of interest" description="Disordered" evidence="2">
    <location>
        <begin position="686"/>
        <end position="741"/>
    </location>
</feature>
<evidence type="ECO:0000256" key="1">
    <source>
        <dbReference type="SAM" id="Coils"/>
    </source>
</evidence>
<keyword evidence="1" id="KW-0175">Coiled coil</keyword>
<protein>
    <submittedName>
        <fullName evidence="3">Uncharacterized protein</fullName>
    </submittedName>
</protein>
<feature type="compositionally biased region" description="Acidic residues" evidence="2">
    <location>
        <begin position="492"/>
        <end position="503"/>
    </location>
</feature>
<dbReference type="PANTHER" id="PTHR38701">
    <property type="entry name" value="CHROMOSOME 8, WHOLE GENOME SHOTGUN SEQUENCE"/>
    <property type="match status" value="1"/>
</dbReference>